<dbReference type="InterPro" id="IPR036388">
    <property type="entry name" value="WH-like_DNA-bd_sf"/>
</dbReference>
<dbReference type="InterPro" id="IPR014402">
    <property type="entry name" value="Sig_transdc_resp-reg_Skn7"/>
</dbReference>
<evidence type="ECO:0000256" key="2">
    <source>
        <dbReference type="ARBA" id="ARBA00022553"/>
    </source>
</evidence>
<dbReference type="InterPro" id="IPR000232">
    <property type="entry name" value="HSF_DNA-bd"/>
</dbReference>
<keyword evidence="5 6" id="KW-0539">Nucleus</keyword>
<evidence type="ECO:0000256" key="8">
    <source>
        <dbReference type="SAM" id="MobiDB-lite"/>
    </source>
</evidence>
<evidence type="ECO:0000313" key="10">
    <source>
        <dbReference type="EMBL" id="KAL3231797.1"/>
    </source>
</evidence>
<dbReference type="SMART" id="SM00415">
    <property type="entry name" value="HSF"/>
    <property type="match status" value="1"/>
</dbReference>
<dbReference type="CDD" id="cd17546">
    <property type="entry name" value="REC_hyHK_CKI1_RcsC-like"/>
    <property type="match status" value="1"/>
</dbReference>
<feature type="domain" description="Response regulatory" evidence="9">
    <location>
        <begin position="359"/>
        <end position="473"/>
    </location>
</feature>
<dbReference type="Gene3D" id="3.40.50.2300">
    <property type="match status" value="1"/>
</dbReference>
<dbReference type="InterPro" id="IPR001789">
    <property type="entry name" value="Sig_transdc_resp-reg_receiver"/>
</dbReference>
<evidence type="ECO:0000256" key="4">
    <source>
        <dbReference type="ARBA" id="ARBA00023125"/>
    </source>
</evidence>
<dbReference type="InterPro" id="IPR036390">
    <property type="entry name" value="WH_DNA-bd_sf"/>
</dbReference>
<feature type="region of interest" description="Disordered" evidence="8">
    <location>
        <begin position="287"/>
        <end position="343"/>
    </location>
</feature>
<dbReference type="SUPFAM" id="SSF52172">
    <property type="entry name" value="CheY-like"/>
    <property type="match status" value="1"/>
</dbReference>
<dbReference type="EMBL" id="JBEVYD010000006">
    <property type="protein sequence ID" value="KAL3231797.1"/>
    <property type="molecule type" value="Genomic_DNA"/>
</dbReference>
<accession>A0ABR4NTL8</accession>
<reference evidence="10 11" key="1">
    <citation type="submission" date="2024-05" db="EMBL/GenBank/DDBJ databases">
        <title>Long read based assembly of the Candida bracarensis genome reveals expanded adhesin content.</title>
        <authorList>
            <person name="Marcet-Houben M."/>
            <person name="Ksiezopolska E."/>
            <person name="Gabaldon T."/>
        </authorList>
    </citation>
    <scope>NUCLEOTIDE SEQUENCE [LARGE SCALE GENOMIC DNA]</scope>
    <source>
        <strain evidence="10 11">CBM6</strain>
    </source>
</reference>
<feature type="modified residue" description="4-aspartylphosphate" evidence="7">
    <location>
        <position position="408"/>
    </location>
</feature>
<dbReference type="Pfam" id="PF00072">
    <property type="entry name" value="Response_reg"/>
    <property type="match status" value="1"/>
</dbReference>
<keyword evidence="2 7" id="KW-0597">Phosphoprotein</keyword>
<keyword evidence="6" id="KW-0805">Transcription regulation</keyword>
<dbReference type="PIRSF" id="PIRSF002595">
    <property type="entry name" value="RR_SKN7"/>
    <property type="match status" value="1"/>
</dbReference>
<keyword evidence="11" id="KW-1185">Reference proteome</keyword>
<evidence type="ECO:0000256" key="3">
    <source>
        <dbReference type="ARBA" id="ARBA00023012"/>
    </source>
</evidence>
<dbReference type="InterPro" id="IPR011006">
    <property type="entry name" value="CheY-like_superfamily"/>
</dbReference>
<dbReference type="SMART" id="SM00448">
    <property type="entry name" value="REC"/>
    <property type="match status" value="1"/>
</dbReference>
<keyword evidence="4 6" id="KW-0238">DNA-binding</keyword>
<feature type="region of interest" description="Disordered" evidence="8">
    <location>
        <begin position="508"/>
        <end position="538"/>
    </location>
</feature>
<dbReference type="Gene3D" id="1.10.10.10">
    <property type="entry name" value="Winged helix-like DNA-binding domain superfamily/Winged helix DNA-binding domain"/>
    <property type="match status" value="1"/>
</dbReference>
<evidence type="ECO:0000313" key="11">
    <source>
        <dbReference type="Proteomes" id="UP001623330"/>
    </source>
</evidence>
<gene>
    <name evidence="10" type="ORF">RNJ44_00332</name>
</gene>
<keyword evidence="3" id="KW-0902">Two-component regulatory system</keyword>
<dbReference type="Pfam" id="PF00447">
    <property type="entry name" value="HSF_DNA-bind"/>
    <property type="match status" value="1"/>
</dbReference>
<evidence type="ECO:0000259" key="9">
    <source>
        <dbReference type="PROSITE" id="PS50110"/>
    </source>
</evidence>
<evidence type="ECO:0000256" key="1">
    <source>
        <dbReference type="ARBA" id="ARBA00004123"/>
    </source>
</evidence>
<evidence type="ECO:0000256" key="6">
    <source>
        <dbReference type="PIRNR" id="PIRNR002595"/>
    </source>
</evidence>
<dbReference type="PANTHER" id="PTHR45339">
    <property type="entry name" value="HYBRID SIGNAL TRANSDUCTION HISTIDINE KINASE J"/>
    <property type="match status" value="1"/>
</dbReference>
<keyword evidence="6" id="KW-0804">Transcription</keyword>
<evidence type="ECO:0000256" key="7">
    <source>
        <dbReference type="PROSITE-ProRule" id="PRU00169"/>
    </source>
</evidence>
<comment type="caution">
    <text evidence="10">The sequence shown here is derived from an EMBL/GenBank/DDBJ whole genome shotgun (WGS) entry which is preliminary data.</text>
</comment>
<dbReference type="PRINTS" id="PR00056">
    <property type="entry name" value="HSFDOMAIN"/>
</dbReference>
<proteinExistence type="predicted"/>
<comment type="subcellular location">
    <subcellularLocation>
        <location evidence="1 6">Nucleus</location>
    </subcellularLocation>
</comment>
<protein>
    <recommendedName>
        <fullName evidence="6">Transcription factor</fullName>
    </recommendedName>
</protein>
<dbReference type="PROSITE" id="PS00434">
    <property type="entry name" value="HSF_DOMAIN"/>
    <property type="match status" value="1"/>
</dbReference>
<dbReference type="PANTHER" id="PTHR45339:SF1">
    <property type="entry name" value="HYBRID SIGNAL TRANSDUCTION HISTIDINE KINASE J"/>
    <property type="match status" value="1"/>
</dbReference>
<organism evidence="10 11">
    <name type="scientific">Nakaseomyces bracarensis</name>
    <dbReference type="NCBI Taxonomy" id="273131"/>
    <lineage>
        <taxon>Eukaryota</taxon>
        <taxon>Fungi</taxon>
        <taxon>Dikarya</taxon>
        <taxon>Ascomycota</taxon>
        <taxon>Saccharomycotina</taxon>
        <taxon>Saccharomycetes</taxon>
        <taxon>Saccharomycetales</taxon>
        <taxon>Saccharomycetaceae</taxon>
        <taxon>Nakaseomyces</taxon>
    </lineage>
</organism>
<sequence>MNYQVPGIMNENMMLSEQPRDDSRAQDSKNNNGKPASNDFVRKLFSILESNQYPTIVRWSESGDSFMVLDTGKFTTQILPNHFKHSNFASFVRQLNKYDFHKIKRSNEEKQKTVFGEQSWEFENPNFRIHYEEGLDLIKRKTPAQKKVMLDESGAPIGRSADVQNESKLKSALLSNTVRKDIFNNLRKRVDKLQREMHDVSMENYNMKSEYQRLSSKYDTLLSSLITFKTINENLINNFNILCNALSSKGVDIPQSVYENLNINMPIPSANSPLNISPSPSLALPLKSTTMSPSLPSMKSLQRTPSLAPKIGGSNQLDMSQGQLDSSNQNTESPEISGISANSSKAQADQNVILRKGFHVLLVEDDSVSIELCSKFLRKDGCTVQVVTDGLSAISNLEKFRYDLVLMDIVMPNLDGATATSIVRSFDNQTPIIAMTGNIEDQDLITYLQHGMNDILAKPFTRNDLHSILVRHLKDRVPLCDQNRGQHIKTESPNIPPSQQMLNIAQQNDNTTSPLPQSLPPIQPSNQQSPLFSGRASNITPLVPLNQALSPQLPIDSISSNGPSMGPTPTMDGQPALKKQHT</sequence>
<feature type="compositionally biased region" description="Polar residues" evidence="8">
    <location>
        <begin position="313"/>
        <end position="343"/>
    </location>
</feature>
<feature type="region of interest" description="Disordered" evidence="8">
    <location>
        <begin position="18"/>
        <end position="37"/>
    </location>
</feature>
<name>A0ABR4NTL8_9SACH</name>
<feature type="region of interest" description="Disordered" evidence="8">
    <location>
        <begin position="553"/>
        <end position="582"/>
    </location>
</feature>
<dbReference type="PROSITE" id="PS50110">
    <property type="entry name" value="RESPONSE_REGULATORY"/>
    <property type="match status" value="1"/>
</dbReference>
<dbReference type="Proteomes" id="UP001623330">
    <property type="component" value="Unassembled WGS sequence"/>
</dbReference>
<dbReference type="SUPFAM" id="SSF46785">
    <property type="entry name" value="Winged helix' DNA-binding domain"/>
    <property type="match status" value="1"/>
</dbReference>
<feature type="compositionally biased region" description="Basic and acidic residues" evidence="8">
    <location>
        <begin position="18"/>
        <end position="27"/>
    </location>
</feature>
<evidence type="ECO:0000256" key="5">
    <source>
        <dbReference type="ARBA" id="ARBA00023242"/>
    </source>
</evidence>
<feature type="compositionally biased region" description="Polar residues" evidence="8">
    <location>
        <begin position="287"/>
        <end position="305"/>
    </location>
</feature>